<name>A0AAE1T078_9SOLA</name>
<dbReference type="PANTHER" id="PTHR48449:SF1">
    <property type="entry name" value="DUF1985 DOMAIN-CONTAINING PROTEIN"/>
    <property type="match status" value="1"/>
</dbReference>
<dbReference type="AlphaFoldDB" id="A0AAE1T078"/>
<comment type="caution">
    <text evidence="1">The sequence shown here is derived from an EMBL/GenBank/DDBJ whole genome shotgun (WGS) entry which is preliminary data.</text>
</comment>
<proteinExistence type="predicted"/>
<dbReference type="PANTHER" id="PTHR48449">
    <property type="entry name" value="DUF1985 DOMAIN-CONTAINING PROTEIN"/>
    <property type="match status" value="1"/>
</dbReference>
<accession>A0AAE1T078</accession>
<keyword evidence="2" id="KW-1185">Reference proteome</keyword>
<gene>
    <name evidence="1" type="ORF">RND71_001946</name>
</gene>
<evidence type="ECO:0000313" key="2">
    <source>
        <dbReference type="Proteomes" id="UP001291623"/>
    </source>
</evidence>
<reference evidence="1" key="1">
    <citation type="submission" date="2023-12" db="EMBL/GenBank/DDBJ databases">
        <title>Genome assembly of Anisodus tanguticus.</title>
        <authorList>
            <person name="Wang Y.-J."/>
        </authorList>
    </citation>
    <scope>NUCLEOTIDE SEQUENCE</scope>
    <source>
        <strain evidence="1">KB-2021</strain>
        <tissue evidence="1">Leaf</tissue>
    </source>
</reference>
<dbReference type="Proteomes" id="UP001291623">
    <property type="component" value="Unassembled WGS sequence"/>
</dbReference>
<sequence>MTNSQSKTGSDSVKKPLIFQICKGSKSNRKIDNEGSKIVKPAEEADVGPSKKRKKCIRLSDDEEDVVHKKKKFCVQSDLKIWNFYVHPRDRYLTGISVHTNCLIVDQLKSNLNDQQLQMFNETCFGYFLDLQSVFIQNQLIHALFLRKVVSDRDDEI</sequence>
<organism evidence="1 2">
    <name type="scientific">Anisodus tanguticus</name>
    <dbReference type="NCBI Taxonomy" id="243964"/>
    <lineage>
        <taxon>Eukaryota</taxon>
        <taxon>Viridiplantae</taxon>
        <taxon>Streptophyta</taxon>
        <taxon>Embryophyta</taxon>
        <taxon>Tracheophyta</taxon>
        <taxon>Spermatophyta</taxon>
        <taxon>Magnoliopsida</taxon>
        <taxon>eudicotyledons</taxon>
        <taxon>Gunneridae</taxon>
        <taxon>Pentapetalae</taxon>
        <taxon>asterids</taxon>
        <taxon>lamiids</taxon>
        <taxon>Solanales</taxon>
        <taxon>Solanaceae</taxon>
        <taxon>Solanoideae</taxon>
        <taxon>Hyoscyameae</taxon>
        <taxon>Anisodus</taxon>
    </lineage>
</organism>
<evidence type="ECO:0000313" key="1">
    <source>
        <dbReference type="EMBL" id="KAK4380084.1"/>
    </source>
</evidence>
<protein>
    <submittedName>
        <fullName evidence="1">Uncharacterized protein</fullName>
    </submittedName>
</protein>
<dbReference type="EMBL" id="JAVYJV010000001">
    <property type="protein sequence ID" value="KAK4380084.1"/>
    <property type="molecule type" value="Genomic_DNA"/>
</dbReference>